<keyword evidence="2" id="KW-0472">Membrane</keyword>
<feature type="region of interest" description="Disordered" evidence="1">
    <location>
        <begin position="564"/>
        <end position="596"/>
    </location>
</feature>
<dbReference type="KEGG" id="csl:COCSUDRAFT_64690"/>
<name>I0Z887_COCSC</name>
<sequence length="695" mass="76813">MNPADFEGLFWYKLFIPCFTWGSILGTFLGPLLFPTQWFLFVAAFMIVFVLVSLSQLSRMVGMISRIQQTISRSVPLTSAAVEEVQHRSRCWSRDSGLKAGTLENDGDVADEAGQHIVLDVGRPFMHAFIIPNYKEPMSLLKSTLQALADHKTAAERYLVVLAMEATEDGHEAKAMKLAEDFKGRQVSHQPGEMRGKASNVDWAARGALLEFRLMGLDTKRIMVTNMDADAQVPALYVEEVDRAAAAAEDPHLLVYAAPILFERNAYDVPVFTRVHDFMWSAMAMQNLASPMQLGFPISNYTMSLSLLEHIEFWDTNEDAIGEDFHMFVKAYFKTQGQVRLVAIPSPINMLNLQAAGWWPTIWARMVQAERHARGCADFAYCLKHARSMPKFSWTTVALCLKVLEAQMLPATAPFYMGMAAGWAVFVSGFINHTAISLMALKFIAVFGIMGIPIFFSLATCNEVVRRYVRPRLYNTRNVPLWRSIEYVALLVDVWLFMVLPTVFALTKSVLPISQGEYVVAEKLVTEDEEKGLALGPLSSGSLHSMGTHDSSSSLDWALDNAGKEQGAGDVTSDLGKAAAERQRQGLDWREASTPQAVDARACQPLPQVLNGSDSPIASGKWGPPPPQLSNGGAPIRSRTCVSRGAPAVAQNAPLTASADLKQSPSRDSTPRKADRPEIYKFFSGWVSPVLTSFR</sequence>
<feature type="domain" description="Glycosyltransferase 2-like" evidence="3">
    <location>
        <begin position="224"/>
        <end position="427"/>
    </location>
</feature>
<dbReference type="eggNOG" id="ENOG502QTTH">
    <property type="taxonomic scope" value="Eukaryota"/>
</dbReference>
<dbReference type="OrthoDB" id="5819478at2759"/>
<evidence type="ECO:0000256" key="1">
    <source>
        <dbReference type="SAM" id="MobiDB-lite"/>
    </source>
</evidence>
<dbReference type="RefSeq" id="XP_005651400.1">
    <property type="nucleotide sequence ID" value="XM_005651343.1"/>
</dbReference>
<feature type="region of interest" description="Disordered" evidence="1">
    <location>
        <begin position="650"/>
        <end position="675"/>
    </location>
</feature>
<accession>I0Z887</accession>
<dbReference type="PANTHER" id="PTHR36851:SF1">
    <property type="entry name" value="GLYCO_TRANS_2-LIKE DOMAIN-CONTAINING PROTEIN"/>
    <property type="match status" value="1"/>
</dbReference>
<keyword evidence="2" id="KW-0812">Transmembrane</keyword>
<dbReference type="EMBL" id="AGSI01000002">
    <property type="protein sequence ID" value="EIE26856.1"/>
    <property type="molecule type" value="Genomic_DNA"/>
</dbReference>
<evidence type="ECO:0000313" key="4">
    <source>
        <dbReference type="EMBL" id="EIE26856.1"/>
    </source>
</evidence>
<evidence type="ECO:0000313" key="5">
    <source>
        <dbReference type="Proteomes" id="UP000007264"/>
    </source>
</evidence>
<feature type="compositionally biased region" description="Basic and acidic residues" evidence="1">
    <location>
        <begin position="579"/>
        <end position="591"/>
    </location>
</feature>
<feature type="transmembrane region" description="Helical" evidence="2">
    <location>
        <begin position="12"/>
        <end position="32"/>
    </location>
</feature>
<dbReference type="Pfam" id="PF13632">
    <property type="entry name" value="Glyco_trans_2_3"/>
    <property type="match status" value="1"/>
</dbReference>
<feature type="transmembrane region" description="Helical" evidence="2">
    <location>
        <begin position="38"/>
        <end position="57"/>
    </location>
</feature>
<dbReference type="InterPro" id="IPR001173">
    <property type="entry name" value="Glyco_trans_2-like"/>
</dbReference>
<proteinExistence type="predicted"/>
<dbReference type="Gene3D" id="3.90.550.10">
    <property type="entry name" value="Spore Coat Polysaccharide Biosynthesis Protein SpsA, Chain A"/>
    <property type="match status" value="1"/>
</dbReference>
<feature type="region of interest" description="Disordered" evidence="1">
    <location>
        <begin position="611"/>
        <end position="637"/>
    </location>
</feature>
<dbReference type="PANTHER" id="PTHR36851">
    <property type="entry name" value="UNNAMED PRODUCT"/>
    <property type="match status" value="1"/>
</dbReference>
<dbReference type="SUPFAM" id="SSF53448">
    <property type="entry name" value="Nucleotide-diphospho-sugar transferases"/>
    <property type="match status" value="1"/>
</dbReference>
<dbReference type="Proteomes" id="UP000007264">
    <property type="component" value="Unassembled WGS sequence"/>
</dbReference>
<evidence type="ECO:0000256" key="2">
    <source>
        <dbReference type="SAM" id="Phobius"/>
    </source>
</evidence>
<reference evidence="4 5" key="1">
    <citation type="journal article" date="2012" name="Genome Biol.">
        <title>The genome of the polar eukaryotic microalga coccomyxa subellipsoidea reveals traits of cold adaptation.</title>
        <authorList>
            <person name="Blanc G."/>
            <person name="Agarkova I."/>
            <person name="Grimwood J."/>
            <person name="Kuo A."/>
            <person name="Brueggeman A."/>
            <person name="Dunigan D."/>
            <person name="Gurnon J."/>
            <person name="Ladunga I."/>
            <person name="Lindquist E."/>
            <person name="Lucas S."/>
            <person name="Pangilinan J."/>
            <person name="Proschold T."/>
            <person name="Salamov A."/>
            <person name="Schmutz J."/>
            <person name="Weeks D."/>
            <person name="Yamada T."/>
            <person name="Claverie J.M."/>
            <person name="Grigoriev I."/>
            <person name="Van Etten J."/>
            <person name="Lomsadze A."/>
            <person name="Borodovsky M."/>
        </authorList>
    </citation>
    <scope>NUCLEOTIDE SEQUENCE [LARGE SCALE GENOMIC DNA]</scope>
    <source>
        <strain evidence="4 5">C-169</strain>
    </source>
</reference>
<feature type="transmembrane region" description="Helical" evidence="2">
    <location>
        <begin position="443"/>
        <end position="465"/>
    </location>
</feature>
<feature type="transmembrane region" description="Helical" evidence="2">
    <location>
        <begin position="413"/>
        <end position="431"/>
    </location>
</feature>
<evidence type="ECO:0000259" key="3">
    <source>
        <dbReference type="Pfam" id="PF13632"/>
    </source>
</evidence>
<keyword evidence="5" id="KW-1185">Reference proteome</keyword>
<gene>
    <name evidence="4" type="ORF">COCSUDRAFT_64690</name>
</gene>
<dbReference type="AlphaFoldDB" id="I0Z887"/>
<protein>
    <recommendedName>
        <fullName evidence="3">Glycosyltransferase 2-like domain-containing protein</fullName>
    </recommendedName>
</protein>
<dbReference type="GeneID" id="17044866"/>
<organism evidence="4 5">
    <name type="scientific">Coccomyxa subellipsoidea (strain C-169)</name>
    <name type="common">Green microalga</name>
    <dbReference type="NCBI Taxonomy" id="574566"/>
    <lineage>
        <taxon>Eukaryota</taxon>
        <taxon>Viridiplantae</taxon>
        <taxon>Chlorophyta</taxon>
        <taxon>core chlorophytes</taxon>
        <taxon>Trebouxiophyceae</taxon>
        <taxon>Trebouxiophyceae incertae sedis</taxon>
        <taxon>Coccomyxaceae</taxon>
        <taxon>Coccomyxa</taxon>
        <taxon>Coccomyxa subellipsoidea</taxon>
    </lineage>
</organism>
<feature type="transmembrane region" description="Helical" evidence="2">
    <location>
        <begin position="485"/>
        <end position="506"/>
    </location>
</feature>
<dbReference type="InterPro" id="IPR029044">
    <property type="entry name" value="Nucleotide-diphossugar_trans"/>
</dbReference>
<keyword evidence="2" id="KW-1133">Transmembrane helix</keyword>
<comment type="caution">
    <text evidence="4">The sequence shown here is derived from an EMBL/GenBank/DDBJ whole genome shotgun (WGS) entry which is preliminary data.</text>
</comment>